<dbReference type="InterPro" id="IPR038063">
    <property type="entry name" value="Transpep_catalytic_dom"/>
</dbReference>
<dbReference type="CDD" id="cd16913">
    <property type="entry name" value="YkuD_like"/>
    <property type="match status" value="1"/>
</dbReference>
<dbReference type="SUPFAM" id="SSF141523">
    <property type="entry name" value="L,D-transpeptidase catalytic domain-like"/>
    <property type="match status" value="1"/>
</dbReference>
<dbReference type="RefSeq" id="WP_138044164.1">
    <property type="nucleotide sequence ID" value="NZ_VBZC01000006.1"/>
</dbReference>
<dbReference type="EMBL" id="VBZC01000006">
    <property type="protein sequence ID" value="TLS46796.1"/>
    <property type="molecule type" value="Genomic_DNA"/>
</dbReference>
<feature type="region of interest" description="Disordered" evidence="6">
    <location>
        <begin position="1"/>
        <end position="22"/>
    </location>
</feature>
<evidence type="ECO:0000259" key="8">
    <source>
        <dbReference type="Pfam" id="PF03734"/>
    </source>
</evidence>
<organism evidence="9 10">
    <name type="scientific">Streptomyces montanus</name>
    <dbReference type="NCBI Taxonomy" id="2580423"/>
    <lineage>
        <taxon>Bacteria</taxon>
        <taxon>Bacillati</taxon>
        <taxon>Actinomycetota</taxon>
        <taxon>Actinomycetes</taxon>
        <taxon>Kitasatosporales</taxon>
        <taxon>Streptomycetaceae</taxon>
        <taxon>Streptomyces</taxon>
    </lineage>
</organism>
<dbReference type="AlphaFoldDB" id="A0A5R9FXT1"/>
<dbReference type="Proteomes" id="UP000305906">
    <property type="component" value="Unassembled WGS sequence"/>
</dbReference>
<keyword evidence="5" id="KW-0961">Cell wall biogenesis/degradation</keyword>
<dbReference type="GO" id="GO:0071555">
    <property type="term" value="P:cell wall organization"/>
    <property type="evidence" value="ECO:0007669"/>
    <property type="project" value="UniProtKB-KW"/>
</dbReference>
<keyword evidence="7" id="KW-0812">Transmembrane</keyword>
<evidence type="ECO:0000256" key="2">
    <source>
        <dbReference type="ARBA" id="ARBA00022679"/>
    </source>
</evidence>
<keyword evidence="7" id="KW-0472">Membrane</keyword>
<evidence type="ECO:0000256" key="4">
    <source>
        <dbReference type="ARBA" id="ARBA00022984"/>
    </source>
</evidence>
<accession>A0A5R9FXT1</accession>
<evidence type="ECO:0000256" key="5">
    <source>
        <dbReference type="ARBA" id="ARBA00023316"/>
    </source>
</evidence>
<feature type="transmembrane region" description="Helical" evidence="7">
    <location>
        <begin position="65"/>
        <end position="86"/>
    </location>
</feature>
<dbReference type="Gene3D" id="2.40.440.10">
    <property type="entry name" value="L,D-transpeptidase catalytic domain-like"/>
    <property type="match status" value="1"/>
</dbReference>
<name>A0A5R9FXT1_9ACTN</name>
<dbReference type="GO" id="GO:0008360">
    <property type="term" value="P:regulation of cell shape"/>
    <property type="evidence" value="ECO:0007669"/>
    <property type="project" value="UniProtKB-KW"/>
</dbReference>
<keyword evidence="7" id="KW-1133">Transmembrane helix</keyword>
<dbReference type="InterPro" id="IPR005490">
    <property type="entry name" value="LD_TPept_cat_dom"/>
</dbReference>
<dbReference type="GO" id="GO:0016740">
    <property type="term" value="F:transferase activity"/>
    <property type="evidence" value="ECO:0007669"/>
    <property type="project" value="UniProtKB-KW"/>
</dbReference>
<reference evidence="9 10" key="1">
    <citation type="submission" date="2019-05" db="EMBL/GenBank/DDBJ databases">
        <title>Streptomyces sp. NEAU-C151, a novel actinomycete isolated from soil.</title>
        <authorList>
            <person name="Han L."/>
            <person name="Jiang H."/>
        </authorList>
    </citation>
    <scope>NUCLEOTIDE SEQUENCE [LARGE SCALE GENOMIC DNA]</scope>
    <source>
        <strain evidence="9 10">NEAU-C151</strain>
    </source>
</reference>
<evidence type="ECO:0000256" key="3">
    <source>
        <dbReference type="ARBA" id="ARBA00022960"/>
    </source>
</evidence>
<keyword evidence="2" id="KW-0808">Transferase</keyword>
<evidence type="ECO:0000256" key="7">
    <source>
        <dbReference type="SAM" id="Phobius"/>
    </source>
</evidence>
<sequence>MSATPGSLPREPAPSERAGADRSELAAALHELTRAHEVAAHEIAAPVHGAEIRRRAVRRRRRRHVSLAAVGASGLAAVSLVLTMAFTGEDHGHSTPPAATYSASKPPRADPGLAFRGRAAATVDLSRRELTFAGRILPISSGTAEAPTPTGRMTVTAKYKVRALPADSGDKAGSGRYEAKTPWVIQLRSSQNRTNYIVALTVDQKAPGHYDSTTGWIGLRRTDAQWLYQRLDRGAVVAVVRAAAPTPS</sequence>
<keyword evidence="3" id="KW-0133">Cell shape</keyword>
<keyword evidence="4" id="KW-0573">Peptidoglycan synthesis</keyword>
<evidence type="ECO:0000256" key="6">
    <source>
        <dbReference type="SAM" id="MobiDB-lite"/>
    </source>
</evidence>
<comment type="caution">
    <text evidence="9">The sequence shown here is derived from an EMBL/GenBank/DDBJ whole genome shotgun (WGS) entry which is preliminary data.</text>
</comment>
<proteinExistence type="predicted"/>
<gene>
    <name evidence="9" type="ORF">FE633_06635</name>
</gene>
<evidence type="ECO:0000313" key="10">
    <source>
        <dbReference type="Proteomes" id="UP000305906"/>
    </source>
</evidence>
<feature type="domain" description="L,D-TPase catalytic" evidence="8">
    <location>
        <begin position="121"/>
        <end position="239"/>
    </location>
</feature>
<dbReference type="GO" id="GO:0009252">
    <property type="term" value="P:peptidoglycan biosynthetic process"/>
    <property type="evidence" value="ECO:0007669"/>
    <property type="project" value="UniProtKB-UniPathway"/>
</dbReference>
<evidence type="ECO:0000256" key="1">
    <source>
        <dbReference type="ARBA" id="ARBA00004752"/>
    </source>
</evidence>
<dbReference type="Pfam" id="PF03734">
    <property type="entry name" value="YkuD"/>
    <property type="match status" value="1"/>
</dbReference>
<protein>
    <submittedName>
        <fullName evidence="9">L,D-transpeptidase</fullName>
    </submittedName>
</protein>
<dbReference type="UniPathway" id="UPA00219"/>
<comment type="pathway">
    <text evidence="1">Cell wall biogenesis; peptidoglycan biosynthesis.</text>
</comment>
<evidence type="ECO:0000313" key="9">
    <source>
        <dbReference type="EMBL" id="TLS46796.1"/>
    </source>
</evidence>
<keyword evidence="10" id="KW-1185">Reference proteome</keyword>